<accession>A0A6J5EFJ8</accession>
<dbReference type="EC" id="3.5.99.10" evidence="2"/>
<dbReference type="CDD" id="cd00448">
    <property type="entry name" value="YjgF_YER057c_UK114_family"/>
    <property type="match status" value="1"/>
</dbReference>
<dbReference type="AlphaFoldDB" id="A0A6J5EFJ8"/>
<evidence type="ECO:0000313" key="3">
    <source>
        <dbReference type="Proteomes" id="UP000494363"/>
    </source>
</evidence>
<dbReference type="SUPFAM" id="SSF55298">
    <property type="entry name" value="YjgF-like"/>
    <property type="match status" value="1"/>
</dbReference>
<dbReference type="GO" id="GO:0005829">
    <property type="term" value="C:cytosol"/>
    <property type="evidence" value="ECO:0007669"/>
    <property type="project" value="TreeGrafter"/>
</dbReference>
<dbReference type="PANTHER" id="PTHR11803:SF58">
    <property type="entry name" value="PROTEIN HMF1-RELATED"/>
    <property type="match status" value="1"/>
</dbReference>
<sequence length="130" mass="14267">MNFIFTEKAPAPGGHYSQAVQAGGFTFVSGMLPGPGVALDGPDNFARQVRATLDHCQRVLEEAGCRLTDVVQCTAYIVGVNNWPEFNRLYAERFGAHKPARAVVPVPELHHGFLVELQMVAYRDALLRAE</sequence>
<organism evidence="2 3">
    <name type="scientific">Paraburkholderia humisilvae</name>
    <dbReference type="NCBI Taxonomy" id="627669"/>
    <lineage>
        <taxon>Bacteria</taxon>
        <taxon>Pseudomonadati</taxon>
        <taxon>Pseudomonadota</taxon>
        <taxon>Betaproteobacteria</taxon>
        <taxon>Burkholderiales</taxon>
        <taxon>Burkholderiaceae</taxon>
        <taxon>Paraburkholderia</taxon>
    </lineage>
</organism>
<gene>
    <name evidence="2" type="primary">ridA_1</name>
    <name evidence="2" type="ORF">LMG29542_04917</name>
</gene>
<dbReference type="Proteomes" id="UP000494363">
    <property type="component" value="Unassembled WGS sequence"/>
</dbReference>
<comment type="similarity">
    <text evidence="1">Belongs to the RutC family.</text>
</comment>
<dbReference type="GO" id="GO:0120241">
    <property type="term" value="F:2-iminobutanoate/2-iminopropanoate deaminase"/>
    <property type="evidence" value="ECO:0007669"/>
    <property type="project" value="UniProtKB-EC"/>
</dbReference>
<protein>
    <submittedName>
        <fullName evidence="2">2-iminobutanoate/2-iminopropanoate deaminase</fullName>
        <ecNumber evidence="2">3.5.99.10</ecNumber>
    </submittedName>
</protein>
<name>A0A6J5EFJ8_9BURK</name>
<keyword evidence="3" id="KW-1185">Reference proteome</keyword>
<reference evidence="2 3" key="1">
    <citation type="submission" date="2020-04" db="EMBL/GenBank/DDBJ databases">
        <authorList>
            <person name="De Canck E."/>
        </authorList>
    </citation>
    <scope>NUCLEOTIDE SEQUENCE [LARGE SCALE GENOMIC DNA]</scope>
    <source>
        <strain evidence="2 3">LMG 29542</strain>
    </source>
</reference>
<dbReference type="Gene3D" id="3.30.1330.40">
    <property type="entry name" value="RutC-like"/>
    <property type="match status" value="1"/>
</dbReference>
<dbReference type="Pfam" id="PF01042">
    <property type="entry name" value="Ribonuc_L-PSP"/>
    <property type="match status" value="1"/>
</dbReference>
<dbReference type="InterPro" id="IPR035959">
    <property type="entry name" value="RutC-like_sf"/>
</dbReference>
<proteinExistence type="inferred from homology"/>
<dbReference type="RefSeq" id="WP_175229016.1">
    <property type="nucleotide sequence ID" value="NZ_CADIKH010000024.1"/>
</dbReference>
<dbReference type="PANTHER" id="PTHR11803">
    <property type="entry name" value="2-IMINOBUTANOATE/2-IMINOPROPANOATE DEAMINASE RIDA"/>
    <property type="match status" value="1"/>
</dbReference>
<dbReference type="InterPro" id="IPR006175">
    <property type="entry name" value="YjgF/YER057c/UK114"/>
</dbReference>
<keyword evidence="2" id="KW-0378">Hydrolase</keyword>
<evidence type="ECO:0000256" key="1">
    <source>
        <dbReference type="ARBA" id="ARBA00010552"/>
    </source>
</evidence>
<evidence type="ECO:0000313" key="2">
    <source>
        <dbReference type="EMBL" id="CAB3764527.1"/>
    </source>
</evidence>
<dbReference type="EMBL" id="CADIKH010000024">
    <property type="protein sequence ID" value="CAB3764527.1"/>
    <property type="molecule type" value="Genomic_DNA"/>
</dbReference>